<evidence type="ECO:0000313" key="3">
    <source>
        <dbReference type="Proteomes" id="UP000807716"/>
    </source>
</evidence>
<evidence type="ECO:0000256" key="1">
    <source>
        <dbReference type="SAM" id="SignalP"/>
    </source>
</evidence>
<feature type="signal peptide" evidence="1">
    <location>
        <begin position="1"/>
        <end position="18"/>
    </location>
</feature>
<dbReference type="AlphaFoldDB" id="A0A9P6QI87"/>
<evidence type="ECO:0000313" key="2">
    <source>
        <dbReference type="EMBL" id="KAG0267212.1"/>
    </source>
</evidence>
<accession>A0A9P6QI87</accession>
<dbReference type="OrthoDB" id="2441166at2759"/>
<proteinExistence type="predicted"/>
<protein>
    <submittedName>
        <fullName evidence="2">Uncharacterized protein</fullName>
    </submittedName>
</protein>
<keyword evidence="1" id="KW-0732">Signal</keyword>
<dbReference type="Proteomes" id="UP000807716">
    <property type="component" value="Unassembled WGS sequence"/>
</dbReference>
<organism evidence="2 3">
    <name type="scientific">Actinomortierella ambigua</name>
    <dbReference type="NCBI Taxonomy" id="1343610"/>
    <lineage>
        <taxon>Eukaryota</taxon>
        <taxon>Fungi</taxon>
        <taxon>Fungi incertae sedis</taxon>
        <taxon>Mucoromycota</taxon>
        <taxon>Mortierellomycotina</taxon>
        <taxon>Mortierellomycetes</taxon>
        <taxon>Mortierellales</taxon>
        <taxon>Mortierellaceae</taxon>
        <taxon>Actinomortierella</taxon>
    </lineage>
</organism>
<feature type="chain" id="PRO_5040271528" evidence="1">
    <location>
        <begin position="19"/>
        <end position="260"/>
    </location>
</feature>
<sequence>MLVRTIALITACATMAFAGGAAVSRGRFLGVDTTKRDSDPVEMYRDPANHATAAASILRGLAVEAEYFPQEDSPAELATKLSSWTSSLRNSLALERHMANLRLVRFDGDKKTLGAAIARTIARFPHGERVSQELVQMVPKYVADLDLTQWRFILTIVDKPKDDSSVKVYLYDMALKIEPRGPAVEVVIPEQRFTVDLYPFSLNAEDVESKAEQYANEYGVTEMEDFKWFFESNDSSSEVNWGSCRSGSRRLSFQALENWL</sequence>
<comment type="caution">
    <text evidence="2">The sequence shown here is derived from an EMBL/GenBank/DDBJ whole genome shotgun (WGS) entry which is preliminary data.</text>
</comment>
<dbReference type="EMBL" id="JAAAJB010000079">
    <property type="protein sequence ID" value="KAG0267212.1"/>
    <property type="molecule type" value="Genomic_DNA"/>
</dbReference>
<keyword evidence="3" id="KW-1185">Reference proteome</keyword>
<reference evidence="2" key="1">
    <citation type="journal article" date="2020" name="Fungal Divers.">
        <title>Resolving the Mortierellaceae phylogeny through synthesis of multi-gene phylogenetics and phylogenomics.</title>
        <authorList>
            <person name="Vandepol N."/>
            <person name="Liber J."/>
            <person name="Desiro A."/>
            <person name="Na H."/>
            <person name="Kennedy M."/>
            <person name="Barry K."/>
            <person name="Grigoriev I.V."/>
            <person name="Miller A.N."/>
            <person name="O'Donnell K."/>
            <person name="Stajich J.E."/>
            <person name="Bonito G."/>
        </authorList>
    </citation>
    <scope>NUCLEOTIDE SEQUENCE</scope>
    <source>
        <strain evidence="2">BC1065</strain>
    </source>
</reference>
<gene>
    <name evidence="2" type="ORF">DFQ27_008993</name>
</gene>
<name>A0A9P6QI87_9FUNG</name>